<evidence type="ECO:0008006" key="3">
    <source>
        <dbReference type="Google" id="ProtNLM"/>
    </source>
</evidence>
<proteinExistence type="predicted"/>
<gene>
    <name evidence="1" type="ORF">STAS_30746</name>
</gene>
<dbReference type="PANTHER" id="PTHR33103">
    <property type="entry name" value="OS01G0153900 PROTEIN"/>
    <property type="match status" value="1"/>
</dbReference>
<dbReference type="Proteomes" id="UP000325081">
    <property type="component" value="Unassembled WGS sequence"/>
</dbReference>
<dbReference type="Pfam" id="PF05056">
    <property type="entry name" value="DUF674"/>
    <property type="match status" value="4"/>
</dbReference>
<sequence>MFMVTDNLTITPSSSSSAFSVLSNLSIPLYEVRELELVVGVEEFILKAMRKKQQTNPKDVKFSLKAMINKQKTKVLYVEADNDFFDVLLSFLALPLGTIVRVLKNHYGDEVPFMGSLTTLYNGLYNLDSGLFRTPDCKNLLLNPISSSQALPECRRLKIKVDETKRTKYFKCGDVNCSFSKFSNVGLYFSGLKCDCGKPLDKAIYRRGVYYDEDGVYYDEDGVFITSKVSLIISDDLQVLPKGTGSTAQILRKFGIIDTVGIEERNLTFGLNEIMDLLKGSLLCQAPLTELILGIKPNDYTEVNCEIGGILPIDEIKYLIQTFNFKKLTLKAILQRSSNKLLFAEVGDDFVDFLFTMLAVPLGGVELLMGGDTFLKNIDNFYKSVGDLNGDDYFKNKRKIRTHLLEPKLPFCYISKRHFPSPSHKDFPSLYFYQYVGGGYLSHSRYVGSSVGIKVTRYKFPEGQASCLNLSDFKFLEGPGNYGKYVEGPMMFTVTDDLTVKPSSSALGISILNSLKIPSSDVKELKLVVGLEEVTFDVEYALFRSLSWFILSFILCLVQAMSILKASLTSSRALTDGLRAEDIYDQNLGSCVFTTSPSFSNCKVLGYIMSEPKDFRFTLKAMINKQKTKVLYVEADNHFVDVLLSFLTLPLGTIVQLLKKHYGDEVPVLGSLTTLYNGLHNLDSGLFPSPGNKNLLLNPTNPSPENCCRLKINIYGTQPTNDTRGVDAKYGLFIKSKSTLIITDDLQVLPGVMGSAVHIFRNSGITDTKGIEERNLTFGFDEIMDLLRGLLFSRSPLTELVLGKKAIHNIPVKCEGGGIRPANNQIKQQTEICNVEKMRVKAILQESTNKLLFVEADDDFVDFLFNLLALPLGGVEWLLGSDTLLKNIDNFYKTVENIQRDKLFNMTDELLGPNFKYSYGSVVSISKFPKWRSQYFYGQIMYMVMDDLTVTPLCTCSGISILKSLKIPFSDVKELKLLVGLEEAKSILKASLTSACALTDGLINPVLMKQPKQES</sequence>
<dbReference type="AlphaFoldDB" id="A0A5A7R6C5"/>
<comment type="caution">
    <text evidence="1">The sequence shown here is derived from an EMBL/GenBank/DDBJ whole genome shotgun (WGS) entry which is preliminary data.</text>
</comment>
<accession>A0A5A7R6C5</accession>
<keyword evidence="2" id="KW-1185">Reference proteome</keyword>
<dbReference type="OrthoDB" id="1099638at2759"/>
<name>A0A5A7R6C5_STRAF</name>
<protein>
    <recommendedName>
        <fullName evidence="3">DUF674 family protein</fullName>
    </recommendedName>
</protein>
<reference evidence="2" key="1">
    <citation type="journal article" date="2019" name="Curr. Biol.">
        <title>Genome Sequence of Striga asiatica Provides Insight into the Evolution of Plant Parasitism.</title>
        <authorList>
            <person name="Yoshida S."/>
            <person name="Kim S."/>
            <person name="Wafula E.K."/>
            <person name="Tanskanen J."/>
            <person name="Kim Y.M."/>
            <person name="Honaas L."/>
            <person name="Yang Z."/>
            <person name="Spallek T."/>
            <person name="Conn C.E."/>
            <person name="Ichihashi Y."/>
            <person name="Cheong K."/>
            <person name="Cui S."/>
            <person name="Der J.P."/>
            <person name="Gundlach H."/>
            <person name="Jiao Y."/>
            <person name="Hori C."/>
            <person name="Ishida J.K."/>
            <person name="Kasahara H."/>
            <person name="Kiba T."/>
            <person name="Kim M.S."/>
            <person name="Koo N."/>
            <person name="Laohavisit A."/>
            <person name="Lee Y.H."/>
            <person name="Lumba S."/>
            <person name="McCourt P."/>
            <person name="Mortimer J.C."/>
            <person name="Mutuku J.M."/>
            <person name="Nomura T."/>
            <person name="Sasaki-Sekimoto Y."/>
            <person name="Seto Y."/>
            <person name="Wang Y."/>
            <person name="Wakatake T."/>
            <person name="Sakakibara H."/>
            <person name="Demura T."/>
            <person name="Yamaguchi S."/>
            <person name="Yoneyama K."/>
            <person name="Manabe R.I."/>
            <person name="Nelson D.C."/>
            <person name="Schulman A.H."/>
            <person name="Timko M.P."/>
            <person name="dePamphilis C.W."/>
            <person name="Choi D."/>
            <person name="Shirasu K."/>
        </authorList>
    </citation>
    <scope>NUCLEOTIDE SEQUENCE [LARGE SCALE GENOMIC DNA]</scope>
    <source>
        <strain evidence="2">cv. UVA1</strain>
    </source>
</reference>
<dbReference type="EMBL" id="BKCP01010515">
    <property type="protein sequence ID" value="GER53235.1"/>
    <property type="molecule type" value="Genomic_DNA"/>
</dbReference>
<organism evidence="1 2">
    <name type="scientific">Striga asiatica</name>
    <name type="common">Asiatic witchweed</name>
    <name type="synonym">Buchnera asiatica</name>
    <dbReference type="NCBI Taxonomy" id="4170"/>
    <lineage>
        <taxon>Eukaryota</taxon>
        <taxon>Viridiplantae</taxon>
        <taxon>Streptophyta</taxon>
        <taxon>Embryophyta</taxon>
        <taxon>Tracheophyta</taxon>
        <taxon>Spermatophyta</taxon>
        <taxon>Magnoliopsida</taxon>
        <taxon>eudicotyledons</taxon>
        <taxon>Gunneridae</taxon>
        <taxon>Pentapetalae</taxon>
        <taxon>asterids</taxon>
        <taxon>lamiids</taxon>
        <taxon>Lamiales</taxon>
        <taxon>Orobanchaceae</taxon>
        <taxon>Buchnereae</taxon>
        <taxon>Striga</taxon>
    </lineage>
</organism>
<evidence type="ECO:0000313" key="2">
    <source>
        <dbReference type="Proteomes" id="UP000325081"/>
    </source>
</evidence>
<evidence type="ECO:0000313" key="1">
    <source>
        <dbReference type="EMBL" id="GER53235.1"/>
    </source>
</evidence>
<dbReference type="InterPro" id="IPR007750">
    <property type="entry name" value="DUF674"/>
</dbReference>
<dbReference type="PANTHER" id="PTHR33103:SF27">
    <property type="entry name" value="OS04G0594700 PROTEIN"/>
    <property type="match status" value="1"/>
</dbReference>